<evidence type="ECO:0000313" key="2">
    <source>
        <dbReference type="Proteomes" id="UP000261011"/>
    </source>
</evidence>
<dbReference type="OrthoDB" id="9805408at2"/>
<dbReference type="AlphaFoldDB" id="A0A3E2TM09"/>
<keyword evidence="2" id="KW-1185">Reference proteome</keyword>
<name>A0A3E2TM09_9FIRM</name>
<gene>
    <name evidence="1" type="ORF">DXA39_00405</name>
</gene>
<protein>
    <submittedName>
        <fullName evidence="1">Uncharacterized protein</fullName>
    </submittedName>
</protein>
<dbReference type="EMBL" id="QVEU01000001">
    <property type="protein sequence ID" value="RGB77950.1"/>
    <property type="molecule type" value="Genomic_DNA"/>
</dbReference>
<accession>A0A3E2TM09</accession>
<proteinExistence type="predicted"/>
<organism evidence="1 2">
    <name type="scientific">Anaerococcus nagyae</name>
    <dbReference type="NCBI Taxonomy" id="1755241"/>
    <lineage>
        <taxon>Bacteria</taxon>
        <taxon>Bacillati</taxon>
        <taxon>Bacillota</taxon>
        <taxon>Tissierellia</taxon>
        <taxon>Tissierellales</taxon>
        <taxon>Peptoniphilaceae</taxon>
        <taxon>Anaerococcus</taxon>
    </lineage>
</organism>
<sequence>MYDDNHHEIVNIFINVLRKYNLNLNFEKIELEDFPYYAVKNFDRVIEAYRNSKLEDYDLIKLFNDFFEMEKAGTRGAIRYLLKSIQKDSLRYNNEQLFNSYLFTIMANDPRSVTKACSLIIKNNNLAKLNNDQVSLINNMLINNLKKNYDLEVIWLLYVLIETDNIKEDSEIIDPILRSENELAITMVLRKDLNNSFNEISDKYKPWILNYELYAHGYLSLKELEFKLPLKK</sequence>
<evidence type="ECO:0000313" key="1">
    <source>
        <dbReference type="EMBL" id="RGB77950.1"/>
    </source>
</evidence>
<dbReference type="RefSeq" id="WP_117520018.1">
    <property type="nucleotide sequence ID" value="NZ_QVEU01000001.1"/>
</dbReference>
<reference evidence="1 2" key="1">
    <citation type="submission" date="2018-08" db="EMBL/GenBank/DDBJ databases">
        <title>A genome reference for cultivated species of the human gut microbiota.</title>
        <authorList>
            <person name="Zou Y."/>
            <person name="Xue W."/>
            <person name="Luo G."/>
        </authorList>
    </citation>
    <scope>NUCLEOTIDE SEQUENCE [LARGE SCALE GENOMIC DNA]</scope>
    <source>
        <strain evidence="1 2">OF01-3</strain>
    </source>
</reference>
<dbReference type="Proteomes" id="UP000261011">
    <property type="component" value="Unassembled WGS sequence"/>
</dbReference>
<comment type="caution">
    <text evidence="1">The sequence shown here is derived from an EMBL/GenBank/DDBJ whole genome shotgun (WGS) entry which is preliminary data.</text>
</comment>